<dbReference type="InterPro" id="IPR032514">
    <property type="entry name" value="GtaA_central"/>
</dbReference>
<feature type="domain" description="Glutaminase A central" evidence="1">
    <location>
        <begin position="2"/>
        <end position="192"/>
    </location>
</feature>
<comment type="caution">
    <text evidence="2">The sequence shown here is derived from an EMBL/GenBank/DDBJ whole genome shotgun (WGS) entry which is preliminary data.</text>
</comment>
<name>A0A1Y4UZ35_9BACE</name>
<dbReference type="PANTHER" id="PTHR31987:SF1">
    <property type="entry name" value="GLUTAMINASE A"/>
    <property type="match status" value="1"/>
</dbReference>
<organism evidence="2 3">
    <name type="scientific">Bacteroides xylanisolvens</name>
    <dbReference type="NCBI Taxonomy" id="371601"/>
    <lineage>
        <taxon>Bacteria</taxon>
        <taxon>Pseudomonadati</taxon>
        <taxon>Bacteroidota</taxon>
        <taxon>Bacteroidia</taxon>
        <taxon>Bacteroidales</taxon>
        <taxon>Bacteroidaceae</taxon>
        <taxon>Bacteroides</taxon>
    </lineage>
</organism>
<dbReference type="PANTHER" id="PTHR31987">
    <property type="entry name" value="GLUTAMINASE A-RELATED"/>
    <property type="match status" value="1"/>
</dbReference>
<feature type="non-terminal residue" evidence="2">
    <location>
        <position position="1"/>
    </location>
</feature>
<dbReference type="EMBL" id="NFLW01000068">
    <property type="protein sequence ID" value="OUQ62165.1"/>
    <property type="molecule type" value="Genomic_DNA"/>
</dbReference>
<gene>
    <name evidence="2" type="ORF">B5E52_21740</name>
</gene>
<proteinExistence type="predicted"/>
<dbReference type="RefSeq" id="WP_143241517.1">
    <property type="nucleotide sequence ID" value="NZ_JBCHHR010000050.1"/>
</dbReference>
<accession>A0A1Y4UZ35</accession>
<dbReference type="InterPro" id="IPR052743">
    <property type="entry name" value="Glutaminase_GtaA"/>
</dbReference>
<sequence length="202" mass="23503">GQDPENQLCTDDFAGHWAHNANLSVKAIMGVAGYSEMARMLGLNDVADKYALIAQEMAMKWEKMANEGDHYRLAFDRKNTWSQKYNMVWDKLWNLNLFPNNVIEKELNYYLTKQNLYGLPLDSRKEYTKSDWIMWTAAMSSDKETFQKFSDPVYKYINETVSRVPISDWHHTDSGKWVGFKARSVIGGYWMQVLMNKLSGSK</sequence>
<evidence type="ECO:0000313" key="2">
    <source>
        <dbReference type="EMBL" id="OUQ62165.1"/>
    </source>
</evidence>
<dbReference type="AlphaFoldDB" id="A0A1Y4UZ35"/>
<evidence type="ECO:0000259" key="1">
    <source>
        <dbReference type="Pfam" id="PF16335"/>
    </source>
</evidence>
<protein>
    <submittedName>
        <fullName evidence="2">Glutaminase</fullName>
    </submittedName>
</protein>
<evidence type="ECO:0000313" key="3">
    <source>
        <dbReference type="Proteomes" id="UP000196036"/>
    </source>
</evidence>
<dbReference type="Pfam" id="PF16335">
    <property type="entry name" value="GtaA_6_Hairpin"/>
    <property type="match status" value="1"/>
</dbReference>
<reference evidence="3" key="1">
    <citation type="submission" date="2017-04" db="EMBL/GenBank/DDBJ databases">
        <title>Function of individual gut microbiota members based on whole genome sequencing of pure cultures obtained from chicken caecum.</title>
        <authorList>
            <person name="Medvecky M."/>
            <person name="Cejkova D."/>
            <person name="Polansky O."/>
            <person name="Karasova D."/>
            <person name="Kubasova T."/>
            <person name="Cizek A."/>
            <person name="Rychlik I."/>
        </authorList>
    </citation>
    <scope>NUCLEOTIDE SEQUENCE [LARGE SCALE GENOMIC DNA]</scope>
    <source>
        <strain evidence="3">An109</strain>
    </source>
</reference>
<dbReference type="Proteomes" id="UP000196036">
    <property type="component" value="Unassembled WGS sequence"/>
</dbReference>